<proteinExistence type="predicted"/>
<sequence length="80" mass="8779">MESKAISARLDEDAQRALAELEATGLSRTEAVRLGLLAAAQQLRDRSRLEEEVAALAADAEDLAEARRVAAMMEDLRDPW</sequence>
<dbReference type="OrthoDB" id="9938678at2"/>
<feature type="coiled-coil region" evidence="1">
    <location>
        <begin position="39"/>
        <end position="66"/>
    </location>
</feature>
<name>A0A346XS22_9ACTN</name>
<gene>
    <name evidence="2" type="ORF">DVS28_a0312</name>
</gene>
<evidence type="ECO:0008006" key="4">
    <source>
        <dbReference type="Google" id="ProtNLM"/>
    </source>
</evidence>
<dbReference type="RefSeq" id="WP_114589883.1">
    <property type="nucleotide sequence ID" value="NZ_CP031165.1"/>
</dbReference>
<dbReference type="AlphaFoldDB" id="A0A346XS22"/>
<protein>
    <recommendedName>
        <fullName evidence="4">Ribbon-helix-helix protein, CopG family</fullName>
    </recommendedName>
</protein>
<evidence type="ECO:0000313" key="3">
    <source>
        <dbReference type="Proteomes" id="UP000264006"/>
    </source>
</evidence>
<dbReference type="KEGG" id="euz:DVS28_a0312"/>
<accession>A0A346XS22</accession>
<organism evidence="2 3">
    <name type="scientific">Euzebya pacifica</name>
    <dbReference type="NCBI Taxonomy" id="1608957"/>
    <lineage>
        <taxon>Bacteria</taxon>
        <taxon>Bacillati</taxon>
        <taxon>Actinomycetota</taxon>
        <taxon>Nitriliruptoria</taxon>
        <taxon>Euzebyales</taxon>
    </lineage>
</organism>
<evidence type="ECO:0000313" key="2">
    <source>
        <dbReference type="EMBL" id="AXV05019.1"/>
    </source>
</evidence>
<dbReference type="EMBL" id="CP031165">
    <property type="protein sequence ID" value="AXV05019.1"/>
    <property type="molecule type" value="Genomic_DNA"/>
</dbReference>
<keyword evidence="1" id="KW-0175">Coiled coil</keyword>
<reference evidence="2 3" key="1">
    <citation type="submission" date="2018-09" db="EMBL/GenBank/DDBJ databases">
        <title>Complete genome sequence of Euzebya sp. DY32-46 isolated from seawater of Pacific Ocean.</title>
        <authorList>
            <person name="Xu L."/>
            <person name="Wu Y.-H."/>
            <person name="Xu X.-W."/>
        </authorList>
    </citation>
    <scope>NUCLEOTIDE SEQUENCE [LARGE SCALE GENOMIC DNA]</scope>
    <source>
        <strain evidence="2 3">DY32-46</strain>
    </source>
</reference>
<keyword evidence="3" id="KW-1185">Reference proteome</keyword>
<dbReference type="Proteomes" id="UP000264006">
    <property type="component" value="Chromosome"/>
</dbReference>
<evidence type="ECO:0000256" key="1">
    <source>
        <dbReference type="SAM" id="Coils"/>
    </source>
</evidence>